<organism evidence="1 2">
    <name type="scientific">Dorea acetigenes</name>
    <dbReference type="NCBI Taxonomy" id="2981787"/>
    <lineage>
        <taxon>Bacteria</taxon>
        <taxon>Bacillati</taxon>
        <taxon>Bacillota</taxon>
        <taxon>Clostridia</taxon>
        <taxon>Lachnospirales</taxon>
        <taxon>Lachnospiraceae</taxon>
        <taxon>Dorea</taxon>
    </lineage>
</organism>
<evidence type="ECO:0000313" key="2">
    <source>
        <dbReference type="Proteomes" id="UP001652431"/>
    </source>
</evidence>
<dbReference type="NCBIfam" id="TIGR01563">
    <property type="entry name" value="gp16_SPP1"/>
    <property type="match status" value="1"/>
</dbReference>
<sequence>MEISKLNERITIEKNAVVTDAIGNHKNTWTHYFSCYAYASTYQAEEKESEVSSEERSVTFTVRWCSETAAVTSTGFRVRFRGEVYDIESVDLMNYRKKEIRFKCRREPRQ</sequence>
<name>A0ABT2RNA0_9FIRM</name>
<keyword evidence="2" id="KW-1185">Reference proteome</keyword>
<dbReference type="InterPro" id="IPR008767">
    <property type="entry name" value="Phage_SPP1_head-tail_adaptor"/>
</dbReference>
<accession>A0ABT2RNA0</accession>
<dbReference type="InterPro" id="IPR038666">
    <property type="entry name" value="SSP1_head-tail_sf"/>
</dbReference>
<comment type="caution">
    <text evidence="1">The sequence shown here is derived from an EMBL/GenBank/DDBJ whole genome shotgun (WGS) entry which is preliminary data.</text>
</comment>
<dbReference type="Proteomes" id="UP001652431">
    <property type="component" value="Unassembled WGS sequence"/>
</dbReference>
<proteinExistence type="predicted"/>
<protein>
    <submittedName>
        <fullName evidence="1">Phage head closure protein</fullName>
    </submittedName>
</protein>
<dbReference type="Gene3D" id="2.40.10.270">
    <property type="entry name" value="Bacteriophage SPP1 head-tail adaptor protein"/>
    <property type="match status" value="1"/>
</dbReference>
<dbReference type="RefSeq" id="WP_158370080.1">
    <property type="nucleotide sequence ID" value="NZ_JAOQJU010000010.1"/>
</dbReference>
<reference evidence="1 2" key="1">
    <citation type="journal article" date="2021" name="ISME Commun">
        <title>Automated analysis of genomic sequences facilitates high-throughput and comprehensive description of bacteria.</title>
        <authorList>
            <person name="Hitch T.C.A."/>
        </authorList>
    </citation>
    <scope>NUCLEOTIDE SEQUENCE [LARGE SCALE GENOMIC DNA]</scope>
    <source>
        <strain evidence="1 2">Sanger_03</strain>
    </source>
</reference>
<dbReference type="EMBL" id="JAOQJU010000010">
    <property type="protein sequence ID" value="MCU6686766.1"/>
    <property type="molecule type" value="Genomic_DNA"/>
</dbReference>
<dbReference type="Pfam" id="PF05521">
    <property type="entry name" value="Phage_HCP"/>
    <property type="match status" value="1"/>
</dbReference>
<evidence type="ECO:0000313" key="1">
    <source>
        <dbReference type="EMBL" id="MCU6686766.1"/>
    </source>
</evidence>
<gene>
    <name evidence="1" type="ORF">OCV99_09455</name>
</gene>